<dbReference type="InterPro" id="IPR021951">
    <property type="entry name" value="DUF3567"/>
</dbReference>
<proteinExistence type="predicted"/>
<evidence type="ECO:0000313" key="2">
    <source>
        <dbReference type="Proteomes" id="UP000197468"/>
    </source>
</evidence>
<name>A0A246J167_9BURK</name>
<organism evidence="1 2">
    <name type="scientific">Roseateles aquatilis</name>
    <dbReference type="NCBI Taxonomy" id="431061"/>
    <lineage>
        <taxon>Bacteria</taxon>
        <taxon>Pseudomonadati</taxon>
        <taxon>Pseudomonadota</taxon>
        <taxon>Betaproteobacteria</taxon>
        <taxon>Burkholderiales</taxon>
        <taxon>Sphaerotilaceae</taxon>
        <taxon>Roseateles</taxon>
    </lineage>
</organism>
<dbReference type="OrthoDB" id="9153776at2"/>
<protein>
    <recommendedName>
        <fullName evidence="3">DUF3567 domain-containing protein</fullName>
    </recommendedName>
</protein>
<dbReference type="Pfam" id="PF12091">
    <property type="entry name" value="DUF3567"/>
    <property type="match status" value="1"/>
</dbReference>
<dbReference type="EMBL" id="NIOF01000011">
    <property type="protein sequence ID" value="OWQ86348.1"/>
    <property type="molecule type" value="Genomic_DNA"/>
</dbReference>
<reference evidence="1 2" key="1">
    <citation type="journal article" date="2008" name="Int. J. Syst. Evol. Microbiol.">
        <title>Description of Roseateles aquatilis sp. nov. and Roseateles terrae sp. nov., in the class Betaproteobacteria, and emended description of the genus Roseateles.</title>
        <authorList>
            <person name="Gomila M."/>
            <person name="Bowien B."/>
            <person name="Falsen E."/>
            <person name="Moore E.R."/>
            <person name="Lalucat J."/>
        </authorList>
    </citation>
    <scope>NUCLEOTIDE SEQUENCE [LARGE SCALE GENOMIC DNA]</scope>
    <source>
        <strain evidence="1 2">CCUG 48205</strain>
    </source>
</reference>
<dbReference type="AlphaFoldDB" id="A0A246J167"/>
<dbReference type="RefSeq" id="WP_088386895.1">
    <property type="nucleotide sequence ID" value="NZ_NIOF01000011.1"/>
</dbReference>
<keyword evidence="2" id="KW-1185">Reference proteome</keyword>
<evidence type="ECO:0000313" key="1">
    <source>
        <dbReference type="EMBL" id="OWQ86348.1"/>
    </source>
</evidence>
<dbReference type="Proteomes" id="UP000197468">
    <property type="component" value="Unassembled WGS sequence"/>
</dbReference>
<gene>
    <name evidence="1" type="ORF">CDN99_21200</name>
</gene>
<accession>A0A246J167</accession>
<comment type="caution">
    <text evidence="1">The sequence shown here is derived from an EMBL/GenBank/DDBJ whole genome shotgun (WGS) entry which is preliminary data.</text>
</comment>
<evidence type="ECO:0008006" key="3">
    <source>
        <dbReference type="Google" id="ProtNLM"/>
    </source>
</evidence>
<sequence>MHMLYDSPSYIVVQFDVPVAPTAGDEAHAAQVDHVNLPSLQRDGFEIVDKFTRTEIFIEGALAQTFQEGVEALIEQGPDVEDLDAFIAQYANMGHQPVIMH</sequence>